<name>A0A9X5CKI3_9ACTN</name>
<dbReference type="Pfam" id="PF13091">
    <property type="entry name" value="PLDc_2"/>
    <property type="match status" value="2"/>
</dbReference>
<dbReference type="PANTHER" id="PTHR43856:SF1">
    <property type="entry name" value="MITOCHONDRIAL CARDIOLIPIN HYDROLASE"/>
    <property type="match status" value="1"/>
</dbReference>
<evidence type="ECO:0000259" key="8">
    <source>
        <dbReference type="PROSITE" id="PS50035"/>
    </source>
</evidence>
<dbReference type="GO" id="GO:0006793">
    <property type="term" value="P:phosphorus metabolic process"/>
    <property type="evidence" value="ECO:0007669"/>
    <property type="project" value="UniProtKB-ARBA"/>
</dbReference>
<gene>
    <name evidence="9" type="ORF">G3I18_16855</name>
</gene>
<evidence type="ECO:0000256" key="5">
    <source>
        <dbReference type="ARBA" id="ARBA00022963"/>
    </source>
</evidence>
<feature type="domain" description="PLD phosphodiesterase" evidence="8">
    <location>
        <begin position="316"/>
        <end position="350"/>
    </location>
</feature>
<comment type="caution">
    <text evidence="9">The sequence shown here is derived from an EMBL/GenBank/DDBJ whole genome shotgun (WGS) entry which is preliminary data.</text>
</comment>
<dbReference type="Proteomes" id="UP000471745">
    <property type="component" value="Unassembled WGS sequence"/>
</dbReference>
<evidence type="ECO:0000256" key="2">
    <source>
        <dbReference type="ARBA" id="ARBA00008664"/>
    </source>
</evidence>
<dbReference type="RefSeq" id="WP_163089336.1">
    <property type="nucleotide sequence ID" value="NZ_JAAGNA010000579.1"/>
</dbReference>
<sequence length="385" mass="41304">MISNWRTREGRSFGSALLLTLSLLLAAVCVPSASAATAGCQEDGNYETCFIYGETESTLLVSRIRGKVDATARASAAGEAGNYIRIALYDWKADGGGLALASSLVNAADSGVSVRLVIGTAAAAVKTELAKADIGITYCADACATPGSGAMHNKFFLIRKGDTKLVMQSSSNIGSTQARHAQNMLVVRDDAALFSAYVNYWRRLNAKSWTYDGVTWGTDASRTHDGGNDLSKAYFFPQPHSTRVADVLGNVSECAEGNDRVWVEASLLDSSSYSSGVIAQLNRLETLGCDVKVVVQKGAGRDTLLAKGIASSGVRCDGYSHNKVIVLDAKYAGQWRKAVFVGSYNLTENSATRANDAMLRVVNGWVTNRYIEQFRQLWTNPRACD</sequence>
<dbReference type="SUPFAM" id="SSF56024">
    <property type="entry name" value="Phospholipase D/nuclease"/>
    <property type="match status" value="2"/>
</dbReference>
<dbReference type="EMBL" id="JAAGNA010000579">
    <property type="protein sequence ID" value="NEC50232.1"/>
    <property type="molecule type" value="Genomic_DNA"/>
</dbReference>
<protein>
    <recommendedName>
        <fullName evidence="3">phospholipase D</fullName>
        <ecNumber evidence="3">3.1.4.4</ecNumber>
    </recommendedName>
</protein>
<keyword evidence="10" id="KW-1185">Reference proteome</keyword>
<evidence type="ECO:0000256" key="4">
    <source>
        <dbReference type="ARBA" id="ARBA00022801"/>
    </source>
</evidence>
<comment type="similarity">
    <text evidence="2">Belongs to the phospholipase D family.</text>
</comment>
<keyword evidence="6" id="KW-0443">Lipid metabolism</keyword>
<evidence type="ECO:0000256" key="7">
    <source>
        <dbReference type="SAM" id="SignalP"/>
    </source>
</evidence>
<dbReference type="PANTHER" id="PTHR43856">
    <property type="entry name" value="CARDIOLIPIN HYDROLASE"/>
    <property type="match status" value="1"/>
</dbReference>
<comment type="catalytic activity">
    <reaction evidence="1">
        <text>a 1,2-diacyl-sn-glycero-3-phosphocholine + H2O = a 1,2-diacyl-sn-glycero-3-phosphate + choline + H(+)</text>
        <dbReference type="Rhea" id="RHEA:14445"/>
        <dbReference type="ChEBI" id="CHEBI:15354"/>
        <dbReference type="ChEBI" id="CHEBI:15377"/>
        <dbReference type="ChEBI" id="CHEBI:15378"/>
        <dbReference type="ChEBI" id="CHEBI:57643"/>
        <dbReference type="ChEBI" id="CHEBI:58608"/>
        <dbReference type="EC" id="3.1.4.4"/>
    </reaction>
</comment>
<evidence type="ECO:0000313" key="9">
    <source>
        <dbReference type="EMBL" id="NEC50232.1"/>
    </source>
</evidence>
<accession>A0A9X5CKI3</accession>
<reference evidence="9 10" key="1">
    <citation type="submission" date="2020-01" db="EMBL/GenBank/DDBJ databases">
        <title>Insect and environment-associated Actinomycetes.</title>
        <authorList>
            <person name="Currrie C."/>
            <person name="Chevrette M."/>
            <person name="Carlson C."/>
            <person name="Stubbendieck R."/>
            <person name="Wendt-Pienkowski E."/>
        </authorList>
    </citation>
    <scope>NUCLEOTIDE SEQUENCE [LARGE SCALE GENOMIC DNA]</scope>
    <source>
        <strain evidence="9 10">SID8189</strain>
    </source>
</reference>
<feature type="chain" id="PRO_5041000031" description="phospholipase D" evidence="7">
    <location>
        <begin position="36"/>
        <end position="385"/>
    </location>
</feature>
<keyword evidence="7" id="KW-0732">Signal</keyword>
<dbReference type="PROSITE" id="PS50035">
    <property type="entry name" value="PLD"/>
    <property type="match status" value="1"/>
</dbReference>
<dbReference type="InterPro" id="IPR001736">
    <property type="entry name" value="PLipase_D/transphosphatidylase"/>
</dbReference>
<dbReference type="GO" id="GO:0016042">
    <property type="term" value="P:lipid catabolic process"/>
    <property type="evidence" value="ECO:0007669"/>
    <property type="project" value="UniProtKB-KW"/>
</dbReference>
<dbReference type="GO" id="GO:0016891">
    <property type="term" value="F:RNA endonuclease activity producing 5'-phosphomonoesters, hydrolytic mechanism"/>
    <property type="evidence" value="ECO:0007669"/>
    <property type="project" value="TreeGrafter"/>
</dbReference>
<feature type="signal peptide" evidence="7">
    <location>
        <begin position="1"/>
        <end position="35"/>
    </location>
</feature>
<evidence type="ECO:0000313" key="10">
    <source>
        <dbReference type="Proteomes" id="UP000471745"/>
    </source>
</evidence>
<dbReference type="GO" id="GO:0004630">
    <property type="term" value="F:phospholipase D activity"/>
    <property type="evidence" value="ECO:0007669"/>
    <property type="project" value="UniProtKB-EC"/>
</dbReference>
<evidence type="ECO:0000256" key="6">
    <source>
        <dbReference type="ARBA" id="ARBA00023098"/>
    </source>
</evidence>
<evidence type="ECO:0000256" key="3">
    <source>
        <dbReference type="ARBA" id="ARBA00012027"/>
    </source>
</evidence>
<proteinExistence type="inferred from homology"/>
<organism evidence="9 10">
    <name type="scientific">Actinospica acidiphila</name>
    <dbReference type="NCBI Taxonomy" id="304899"/>
    <lineage>
        <taxon>Bacteria</taxon>
        <taxon>Bacillati</taxon>
        <taxon>Actinomycetota</taxon>
        <taxon>Actinomycetes</taxon>
        <taxon>Catenulisporales</taxon>
        <taxon>Actinospicaceae</taxon>
        <taxon>Actinospica</taxon>
    </lineage>
</organism>
<dbReference type="InterPro" id="IPR051406">
    <property type="entry name" value="PLD_domain"/>
</dbReference>
<dbReference type="Gene3D" id="3.30.870.10">
    <property type="entry name" value="Endonuclease Chain A"/>
    <property type="match status" value="2"/>
</dbReference>
<keyword evidence="5" id="KW-0442">Lipid degradation</keyword>
<dbReference type="InterPro" id="IPR025202">
    <property type="entry name" value="PLD-like_dom"/>
</dbReference>
<evidence type="ECO:0000256" key="1">
    <source>
        <dbReference type="ARBA" id="ARBA00000798"/>
    </source>
</evidence>
<keyword evidence="4" id="KW-0378">Hydrolase</keyword>
<dbReference type="AlphaFoldDB" id="A0A9X5CKI3"/>
<dbReference type="EC" id="3.1.4.4" evidence="3"/>